<sequence length="109" mass="11602">MAPRIALALFLSLNFLFFTHTSALGTCPRDTLQIGLCANALNVVNIILGYSPVKPCCSLIDGLVDLEAAACLCTALKVNILGIKLNLPIYVNALLNNCGHITPTLYPCV</sequence>
<evidence type="ECO:0000256" key="1">
    <source>
        <dbReference type="ARBA" id="ARBA00008965"/>
    </source>
</evidence>
<dbReference type="KEGG" id="rsz:130498535"/>
<feature type="domain" description="Bifunctional inhibitor/plant lipid transfer protein/seed storage helical" evidence="3">
    <location>
        <begin position="27"/>
        <end position="108"/>
    </location>
</feature>
<dbReference type="AlphaFoldDB" id="A0A6J0LPD7"/>
<organism evidence="4 5">
    <name type="scientific">Raphanus sativus</name>
    <name type="common">Radish</name>
    <name type="synonym">Raphanus raphanistrum var. sativus</name>
    <dbReference type="NCBI Taxonomy" id="3726"/>
    <lineage>
        <taxon>Eukaryota</taxon>
        <taxon>Viridiplantae</taxon>
        <taxon>Streptophyta</taxon>
        <taxon>Embryophyta</taxon>
        <taxon>Tracheophyta</taxon>
        <taxon>Spermatophyta</taxon>
        <taxon>Magnoliopsida</taxon>
        <taxon>eudicotyledons</taxon>
        <taxon>Gunneridae</taxon>
        <taxon>Pentapetalae</taxon>
        <taxon>rosids</taxon>
        <taxon>malvids</taxon>
        <taxon>Brassicales</taxon>
        <taxon>Brassicaceae</taxon>
        <taxon>Brassiceae</taxon>
        <taxon>Raphanus</taxon>
    </lineage>
</organism>
<reference evidence="4" key="1">
    <citation type="journal article" date="2019" name="Database">
        <title>The radish genome database (RadishGD): an integrated information resource for radish genomics.</title>
        <authorList>
            <person name="Yu H.J."/>
            <person name="Baek S."/>
            <person name="Lee Y.J."/>
            <person name="Cho A."/>
            <person name="Mun J.H."/>
        </authorList>
    </citation>
    <scope>NUCLEOTIDE SEQUENCE [LARGE SCALE GENOMIC DNA]</scope>
    <source>
        <strain evidence="4">cv. WK10039</strain>
    </source>
</reference>
<evidence type="ECO:0000313" key="7">
    <source>
        <dbReference type="RefSeq" id="XP_056848007.1"/>
    </source>
</evidence>
<dbReference type="Gene3D" id="1.10.110.10">
    <property type="entry name" value="Plant lipid-transfer and hydrophobic proteins"/>
    <property type="match status" value="1"/>
</dbReference>
<proteinExistence type="inferred from homology"/>
<keyword evidence="2" id="KW-0732">Signal</keyword>
<evidence type="ECO:0000313" key="4">
    <source>
        <dbReference type="Proteomes" id="UP000504610"/>
    </source>
</evidence>
<dbReference type="RefSeq" id="XP_056847959.1">
    <property type="nucleotide sequence ID" value="XM_056991979.1"/>
</dbReference>
<dbReference type="Proteomes" id="UP000504610">
    <property type="component" value="Chromosome 2"/>
</dbReference>
<dbReference type="RefSeq" id="XP_056848007.1">
    <property type="nucleotide sequence ID" value="XM_056992027.1"/>
</dbReference>
<dbReference type="PANTHER" id="PTHR31731">
    <property type="match status" value="1"/>
</dbReference>
<dbReference type="GeneID" id="108832705"/>
<name>A0A6J0LPD7_RAPSA</name>
<feature type="chain" id="PRO_5044637712" evidence="2">
    <location>
        <begin position="24"/>
        <end position="109"/>
    </location>
</feature>
<dbReference type="SMART" id="SM00499">
    <property type="entry name" value="AAI"/>
    <property type="match status" value="1"/>
</dbReference>
<dbReference type="InterPro" id="IPR051636">
    <property type="entry name" value="Plant_LTP/defense-related"/>
</dbReference>
<dbReference type="KEGG" id="rsz:130498561"/>
<evidence type="ECO:0000313" key="5">
    <source>
        <dbReference type="RefSeq" id="XP_018461664.1"/>
    </source>
</evidence>
<dbReference type="OrthoDB" id="1082515at2759"/>
<dbReference type="CDD" id="cd01958">
    <property type="entry name" value="HPS_like"/>
    <property type="match status" value="1"/>
</dbReference>
<accession>A0A6J0LPD7</accession>
<protein>
    <submittedName>
        <fullName evidence="5 6">Lipid-binding protein AIR1</fullName>
    </submittedName>
</protein>
<feature type="signal peptide" evidence="2">
    <location>
        <begin position="1"/>
        <end position="23"/>
    </location>
</feature>
<evidence type="ECO:0000259" key="3">
    <source>
        <dbReference type="SMART" id="SM00499"/>
    </source>
</evidence>
<evidence type="ECO:0000313" key="6">
    <source>
        <dbReference type="RefSeq" id="XP_056847959.1"/>
    </source>
</evidence>
<comment type="similarity">
    <text evidence="1">Belongs to the plant LTP family. PEARLI1 subfamily.</text>
</comment>
<dbReference type="InterPro" id="IPR016140">
    <property type="entry name" value="Bifunc_inhib/LTP/seed_store"/>
</dbReference>
<dbReference type="Pfam" id="PF14547">
    <property type="entry name" value="Hydrophob_seed"/>
    <property type="match status" value="1"/>
</dbReference>
<keyword evidence="4" id="KW-1185">Reference proteome</keyword>
<dbReference type="InterPro" id="IPR036312">
    <property type="entry name" value="Bifun_inhib/LTP/seed_sf"/>
</dbReference>
<gene>
    <name evidence="5" type="primary">LOC108832705</name>
    <name evidence="6" type="synonym">LOC130498535</name>
    <name evidence="7" type="synonym">LOC130498561</name>
</gene>
<evidence type="ECO:0000256" key="2">
    <source>
        <dbReference type="SAM" id="SignalP"/>
    </source>
</evidence>
<dbReference type="KEGG" id="rsz:108832705"/>
<dbReference type="SUPFAM" id="SSF47699">
    <property type="entry name" value="Bifunctional inhibitor/lipid-transfer protein/seed storage 2S albumin"/>
    <property type="match status" value="1"/>
</dbReference>
<reference evidence="5 6" key="2">
    <citation type="submission" date="2025-04" db="UniProtKB">
        <authorList>
            <consortium name="RefSeq"/>
        </authorList>
    </citation>
    <scope>IDENTIFICATION</scope>
    <source>
        <tissue evidence="5 6">Leaf</tissue>
    </source>
</reference>
<dbReference type="RefSeq" id="XP_018461664.1">
    <property type="nucleotide sequence ID" value="XM_018606162.2"/>
</dbReference>
<dbReference type="InterPro" id="IPR027923">
    <property type="entry name" value="Hydrophob_seed_dom"/>
</dbReference>